<keyword evidence="5 11" id="KW-0444">Lipid biosynthesis</keyword>
<evidence type="ECO:0000256" key="6">
    <source>
        <dbReference type="ARBA" id="ARBA00022679"/>
    </source>
</evidence>
<reference evidence="15 16" key="2">
    <citation type="submission" date="2013-04" db="EMBL/GenBank/DDBJ databases">
        <title>The Genome Sequence of Bilophila wadsworthia 3_1_6.</title>
        <authorList>
            <consortium name="The Broad Institute Genomics Platform"/>
            <person name="Earl A."/>
            <person name="Ward D."/>
            <person name="Feldgarden M."/>
            <person name="Gevers D."/>
            <person name="Sibley C."/>
            <person name="Strauss J."/>
            <person name="Allen-Vercoe E."/>
            <person name="Walker B."/>
            <person name="Young S."/>
            <person name="Zeng Q."/>
            <person name="Gargeya S."/>
            <person name="Fitzgerald M."/>
            <person name="Haas B."/>
            <person name="Abouelleil A."/>
            <person name="Allen A.W."/>
            <person name="Alvarado L."/>
            <person name="Arachchi H.M."/>
            <person name="Berlin A.M."/>
            <person name="Chapman S.B."/>
            <person name="Gainer-Dewar J."/>
            <person name="Goldberg J."/>
            <person name="Griggs A."/>
            <person name="Gujja S."/>
            <person name="Hansen M."/>
            <person name="Howarth C."/>
            <person name="Imamovic A."/>
            <person name="Ireland A."/>
            <person name="Larimer J."/>
            <person name="McCowan C."/>
            <person name="Murphy C."/>
            <person name="Pearson M."/>
            <person name="Poon T.W."/>
            <person name="Priest M."/>
            <person name="Roberts A."/>
            <person name="Saif S."/>
            <person name="Shea T."/>
            <person name="Sisk P."/>
            <person name="Sykes S."/>
            <person name="Wortman J."/>
            <person name="Nusbaum C."/>
            <person name="Birren B."/>
        </authorList>
    </citation>
    <scope>NUCLEOTIDE SEQUENCE [LARGE SCALE GENOMIC DNA]</scope>
    <source>
        <strain evidence="15 16">3_1_6</strain>
    </source>
</reference>
<protein>
    <recommendedName>
        <fullName evidence="4 11">3-oxoacyl-[acyl-carrier-protein] synthase 2</fullName>
        <ecNumber evidence="3 11">2.3.1.179</ecNumber>
    </recommendedName>
</protein>
<dbReference type="InterPro" id="IPR014031">
    <property type="entry name" value="Ketoacyl_synth_C"/>
</dbReference>
<comment type="similarity">
    <text evidence="2 11 13">Belongs to the thiolase-like superfamily. Beta-ketoacyl-ACP synthases family.</text>
</comment>
<dbReference type="InterPro" id="IPR020841">
    <property type="entry name" value="PKS_Beta-ketoAc_synthase_dom"/>
</dbReference>
<dbReference type="GO" id="GO:0004315">
    <property type="term" value="F:3-oxoacyl-[acyl-carrier-protein] synthase activity"/>
    <property type="evidence" value="ECO:0007669"/>
    <property type="project" value="UniProtKB-UniRule"/>
</dbReference>
<evidence type="ECO:0000256" key="11">
    <source>
        <dbReference type="PIRNR" id="PIRNR000447"/>
    </source>
</evidence>
<dbReference type="eggNOG" id="COG0304">
    <property type="taxonomic scope" value="Bacteria"/>
</dbReference>
<comment type="catalytic activity">
    <reaction evidence="11">
        <text>a fatty acyl-[ACP] + malonyl-[ACP] + H(+) = a 3-oxoacyl-[ACP] + holo-[ACP] + CO2</text>
        <dbReference type="Rhea" id="RHEA:22836"/>
        <dbReference type="Rhea" id="RHEA-COMP:9623"/>
        <dbReference type="Rhea" id="RHEA-COMP:9685"/>
        <dbReference type="Rhea" id="RHEA-COMP:9916"/>
        <dbReference type="Rhea" id="RHEA-COMP:14125"/>
        <dbReference type="ChEBI" id="CHEBI:15378"/>
        <dbReference type="ChEBI" id="CHEBI:16526"/>
        <dbReference type="ChEBI" id="CHEBI:64479"/>
        <dbReference type="ChEBI" id="CHEBI:78449"/>
        <dbReference type="ChEBI" id="CHEBI:78776"/>
        <dbReference type="ChEBI" id="CHEBI:138651"/>
    </reaction>
</comment>
<evidence type="ECO:0000256" key="7">
    <source>
        <dbReference type="ARBA" id="ARBA00022832"/>
    </source>
</evidence>
<dbReference type="Proteomes" id="UP000006034">
    <property type="component" value="Unassembled WGS sequence"/>
</dbReference>
<evidence type="ECO:0000256" key="8">
    <source>
        <dbReference type="ARBA" id="ARBA00023098"/>
    </source>
</evidence>
<gene>
    <name evidence="15" type="ORF">HMPREF0179_01028</name>
</gene>
<evidence type="ECO:0000256" key="5">
    <source>
        <dbReference type="ARBA" id="ARBA00022516"/>
    </source>
</evidence>
<dbReference type="Pfam" id="PF00109">
    <property type="entry name" value="ketoacyl-synt"/>
    <property type="match status" value="1"/>
</dbReference>
<feature type="active site" description="For beta-ketoacyl synthase activity" evidence="12">
    <location>
        <position position="165"/>
    </location>
</feature>
<dbReference type="HOGENOM" id="CLU_000022_69_2_7"/>
<keyword evidence="16" id="KW-1185">Reference proteome</keyword>
<dbReference type="InterPro" id="IPR016039">
    <property type="entry name" value="Thiolase-like"/>
</dbReference>
<evidence type="ECO:0000256" key="4">
    <source>
        <dbReference type="ARBA" id="ARBA00014657"/>
    </source>
</evidence>
<dbReference type="InterPro" id="IPR014030">
    <property type="entry name" value="Ketoacyl_synth_N"/>
</dbReference>
<evidence type="ECO:0000256" key="13">
    <source>
        <dbReference type="RuleBase" id="RU003694"/>
    </source>
</evidence>
<evidence type="ECO:0000313" key="15">
    <source>
        <dbReference type="EMBL" id="EFV45148.1"/>
    </source>
</evidence>
<name>E5Y4B6_BILW3</name>
<evidence type="ECO:0000256" key="3">
    <source>
        <dbReference type="ARBA" id="ARBA00012356"/>
    </source>
</evidence>
<accession>E5Y4B6</accession>
<dbReference type="CDD" id="cd00834">
    <property type="entry name" value="KAS_I_II"/>
    <property type="match status" value="1"/>
</dbReference>
<comment type="pathway">
    <text evidence="1 11">Lipid metabolism; fatty acid biosynthesis.</text>
</comment>
<dbReference type="PANTHER" id="PTHR11712">
    <property type="entry name" value="POLYKETIDE SYNTHASE-RELATED"/>
    <property type="match status" value="1"/>
</dbReference>
<comment type="caution">
    <text evidence="15">The sequence shown here is derived from an EMBL/GenBank/DDBJ whole genome shotgun (WGS) entry which is preliminary data.</text>
</comment>
<evidence type="ECO:0000259" key="14">
    <source>
        <dbReference type="PROSITE" id="PS52004"/>
    </source>
</evidence>
<evidence type="ECO:0000256" key="12">
    <source>
        <dbReference type="PIRSR" id="PIRSR000447-1"/>
    </source>
</evidence>
<keyword evidence="8" id="KW-0443">Lipid metabolism</keyword>
<evidence type="ECO:0000256" key="10">
    <source>
        <dbReference type="ARBA" id="ARBA00023315"/>
    </source>
</evidence>
<feature type="domain" description="Ketosynthase family 3 (KS3)" evidence="14">
    <location>
        <begin position="3"/>
        <end position="413"/>
    </location>
</feature>
<dbReference type="PIRSF" id="PIRSF000447">
    <property type="entry name" value="KAS_II"/>
    <property type="match status" value="1"/>
</dbReference>
<dbReference type="RefSeq" id="WP_005025798.1">
    <property type="nucleotide sequence ID" value="NZ_KE150238.1"/>
</dbReference>
<dbReference type="EMBL" id="ADCP02000001">
    <property type="protein sequence ID" value="EFV45148.1"/>
    <property type="molecule type" value="Genomic_DNA"/>
</dbReference>
<dbReference type="AlphaFoldDB" id="E5Y4B6"/>
<organism evidence="15 16">
    <name type="scientific">Bilophila wadsworthia (strain 3_1_6)</name>
    <dbReference type="NCBI Taxonomy" id="563192"/>
    <lineage>
        <taxon>Bacteria</taxon>
        <taxon>Pseudomonadati</taxon>
        <taxon>Thermodesulfobacteriota</taxon>
        <taxon>Desulfovibrionia</taxon>
        <taxon>Desulfovibrionales</taxon>
        <taxon>Desulfovibrionaceae</taxon>
        <taxon>Bilophila</taxon>
    </lineage>
</organism>
<dbReference type="GO" id="GO:0005829">
    <property type="term" value="C:cytosol"/>
    <property type="evidence" value="ECO:0007669"/>
    <property type="project" value="TreeGrafter"/>
</dbReference>
<dbReference type="OrthoDB" id="9808669at2"/>
<dbReference type="SMART" id="SM00825">
    <property type="entry name" value="PKS_KS"/>
    <property type="match status" value="1"/>
</dbReference>
<dbReference type="STRING" id="563192.HMPREF0179_01028"/>
<evidence type="ECO:0000256" key="1">
    <source>
        <dbReference type="ARBA" id="ARBA00005194"/>
    </source>
</evidence>
<dbReference type="InterPro" id="IPR000794">
    <property type="entry name" value="Beta-ketoacyl_synthase"/>
</dbReference>
<comment type="catalytic activity">
    <reaction evidence="11">
        <text>(9Z)-hexadecenoyl-[ACP] + malonyl-[ACP] + H(+) = 3-oxo-(11Z)-octadecenoyl-[ACP] + holo-[ACP] + CO2</text>
        <dbReference type="Rhea" id="RHEA:55040"/>
        <dbReference type="Rhea" id="RHEA-COMP:9623"/>
        <dbReference type="Rhea" id="RHEA-COMP:9685"/>
        <dbReference type="Rhea" id="RHEA-COMP:10800"/>
        <dbReference type="Rhea" id="RHEA-COMP:14074"/>
        <dbReference type="ChEBI" id="CHEBI:15378"/>
        <dbReference type="ChEBI" id="CHEBI:16526"/>
        <dbReference type="ChEBI" id="CHEBI:64479"/>
        <dbReference type="ChEBI" id="CHEBI:78449"/>
        <dbReference type="ChEBI" id="CHEBI:83989"/>
        <dbReference type="ChEBI" id="CHEBI:138538"/>
        <dbReference type="EC" id="2.3.1.179"/>
    </reaction>
</comment>
<sequence>MSRKRVVVTGLSALTPLGGNVTETWDNLLAGKSGIGPITLFDASGFDSRIAGEVKGFDPEAYGVPAKQARRMDRFVQFAVAAGNMLVEHSGLVINDDNAGRVSVILGVGLGGLHTIEVFHSRLVEAGPGKVSPFMIPMLISNMAPGQLAIATGAKGANMVLTSACASGTHAIGAAYTEIVMGRCDACISGGVEATVTPMGISGFTALKALSTAHNDDPEKASRPFDKDRDGFVMGEGAGLLMLESLEHAQARGATIYAEIIGAGSSDDAFHMTAPRDDGEGMIAAMQRAIADAGVSPDVVDHINAHATSTHLGDICETGAVKQVFGERAYQIAISATKSQTGHLLGAAGGVEAVFSVLALHTGYVPGTINYETPDPECDLNCMTDGAKKLDPQYALSNSFGFGGTNGSILFKKFTA</sequence>
<dbReference type="FunFam" id="3.40.47.10:FF:000009">
    <property type="entry name" value="3-oxoacyl-[acyl-carrier-protein] synthase 2"/>
    <property type="match status" value="1"/>
</dbReference>
<evidence type="ECO:0000256" key="9">
    <source>
        <dbReference type="ARBA" id="ARBA00023160"/>
    </source>
</evidence>
<keyword evidence="10 11" id="KW-0012">Acyltransferase</keyword>
<evidence type="ECO:0000256" key="2">
    <source>
        <dbReference type="ARBA" id="ARBA00008467"/>
    </source>
</evidence>
<dbReference type="NCBIfam" id="NF005589">
    <property type="entry name" value="PRK07314.1"/>
    <property type="match status" value="1"/>
</dbReference>
<dbReference type="InterPro" id="IPR017568">
    <property type="entry name" value="3-oxoacyl-ACP_synth-2"/>
</dbReference>
<dbReference type="PROSITE" id="PS52004">
    <property type="entry name" value="KS3_2"/>
    <property type="match status" value="1"/>
</dbReference>
<comment type="function">
    <text evidence="11">Involved in the type II fatty acid elongation cycle. Catalyzes the elongation of a wide range of acyl-ACP by the addition of two carbons from malonyl-ACP to an acyl acceptor. Can efficiently catalyze the conversion of palmitoleoyl-ACP (cis-hexadec-9-enoyl-ACP) to cis-vaccenoyl-ACP (cis-octadec-11-enoyl-ACP), an essential step in the thermal regulation of fatty acid composition.</text>
</comment>
<dbReference type="NCBIfam" id="TIGR03150">
    <property type="entry name" value="fabF"/>
    <property type="match status" value="1"/>
</dbReference>
<dbReference type="GeneID" id="78086168"/>
<evidence type="ECO:0000313" key="16">
    <source>
        <dbReference type="Proteomes" id="UP000006034"/>
    </source>
</evidence>
<proteinExistence type="inferred from homology"/>
<dbReference type="Pfam" id="PF02801">
    <property type="entry name" value="Ketoacyl-synt_C"/>
    <property type="match status" value="1"/>
</dbReference>
<dbReference type="GO" id="GO:0006633">
    <property type="term" value="P:fatty acid biosynthetic process"/>
    <property type="evidence" value="ECO:0007669"/>
    <property type="project" value="UniProtKB-UniRule"/>
</dbReference>
<dbReference type="UniPathway" id="UPA00094"/>
<keyword evidence="6 11" id="KW-0808">Transferase</keyword>
<dbReference type="Gene3D" id="3.40.47.10">
    <property type="match status" value="1"/>
</dbReference>
<dbReference type="SUPFAM" id="SSF53901">
    <property type="entry name" value="Thiolase-like"/>
    <property type="match status" value="2"/>
</dbReference>
<reference evidence="15 16" key="1">
    <citation type="submission" date="2010-10" db="EMBL/GenBank/DDBJ databases">
        <authorList>
            <consortium name="The Broad Institute Genome Sequencing Platform"/>
            <person name="Ward D."/>
            <person name="Earl A."/>
            <person name="Feldgarden M."/>
            <person name="Young S.K."/>
            <person name="Gargeya S."/>
            <person name="Zeng Q."/>
            <person name="Alvarado L."/>
            <person name="Berlin A."/>
            <person name="Bochicchio J."/>
            <person name="Chapman S.B."/>
            <person name="Chen Z."/>
            <person name="Freedman E."/>
            <person name="Gellesch M."/>
            <person name="Goldberg J."/>
            <person name="Griggs A."/>
            <person name="Gujja S."/>
            <person name="Heilman E."/>
            <person name="Heiman D."/>
            <person name="Howarth C."/>
            <person name="Mehta T."/>
            <person name="Neiman D."/>
            <person name="Pearson M."/>
            <person name="Roberts A."/>
            <person name="Saif S."/>
            <person name="Shea T."/>
            <person name="Shenoy N."/>
            <person name="Sisk P."/>
            <person name="Stolte C."/>
            <person name="Sykes S."/>
            <person name="White J."/>
            <person name="Yandava C."/>
            <person name="Allen-Vercoe E."/>
            <person name="Sibley C."/>
            <person name="Ambrose C.E."/>
            <person name="Strauss J."/>
            <person name="Daigneault M."/>
            <person name="Haas B."/>
            <person name="Nusbaum C."/>
            <person name="Birren B."/>
        </authorList>
    </citation>
    <scope>NUCLEOTIDE SEQUENCE [LARGE SCALE GENOMIC DNA]</scope>
    <source>
        <strain evidence="15 16">3_1_6</strain>
    </source>
</reference>
<keyword evidence="7" id="KW-0276">Fatty acid metabolism</keyword>
<dbReference type="EC" id="2.3.1.179" evidence="3 11"/>
<keyword evidence="9 11" id="KW-0275">Fatty acid biosynthesis</keyword>
<dbReference type="PANTHER" id="PTHR11712:SF336">
    <property type="entry name" value="3-OXOACYL-[ACYL-CARRIER-PROTEIN] SYNTHASE, MITOCHONDRIAL"/>
    <property type="match status" value="1"/>
</dbReference>